<sequence>MPALLYGTIDLDRHFHSYGISVCRNEDFKFILKALAKGIEQLQETIQVHTLVSYTSDAIRSAVKEVFGEKVLLIILQNIFIKILYNCQANQ</sequence>
<evidence type="ECO:0000313" key="2">
    <source>
        <dbReference type="Proteomes" id="UP000276133"/>
    </source>
</evidence>
<reference evidence="1 2" key="1">
    <citation type="journal article" date="2018" name="Sci. Rep.">
        <title>Genomic signatures of local adaptation to the degree of environmental predictability in rotifers.</title>
        <authorList>
            <person name="Franch-Gras L."/>
            <person name="Hahn C."/>
            <person name="Garcia-Roger E.M."/>
            <person name="Carmona M.J."/>
            <person name="Serra M."/>
            <person name="Gomez A."/>
        </authorList>
    </citation>
    <scope>NUCLEOTIDE SEQUENCE [LARGE SCALE GENOMIC DNA]</scope>
    <source>
        <strain evidence="1">HYR1</strain>
    </source>
</reference>
<proteinExistence type="predicted"/>
<dbReference type="Proteomes" id="UP000276133">
    <property type="component" value="Unassembled WGS sequence"/>
</dbReference>
<comment type="caution">
    <text evidence="1">The sequence shown here is derived from an EMBL/GenBank/DDBJ whole genome shotgun (WGS) entry which is preliminary data.</text>
</comment>
<organism evidence="1 2">
    <name type="scientific">Brachionus plicatilis</name>
    <name type="common">Marine rotifer</name>
    <name type="synonym">Brachionus muelleri</name>
    <dbReference type="NCBI Taxonomy" id="10195"/>
    <lineage>
        <taxon>Eukaryota</taxon>
        <taxon>Metazoa</taxon>
        <taxon>Spiralia</taxon>
        <taxon>Gnathifera</taxon>
        <taxon>Rotifera</taxon>
        <taxon>Eurotatoria</taxon>
        <taxon>Monogononta</taxon>
        <taxon>Pseudotrocha</taxon>
        <taxon>Ploima</taxon>
        <taxon>Brachionidae</taxon>
        <taxon>Brachionus</taxon>
    </lineage>
</organism>
<protein>
    <submittedName>
        <fullName evidence="1">Uncharacterized protein</fullName>
    </submittedName>
</protein>
<accession>A0A3M7R302</accession>
<dbReference type="EMBL" id="REGN01004339">
    <property type="protein sequence ID" value="RNA17946.1"/>
    <property type="molecule type" value="Genomic_DNA"/>
</dbReference>
<keyword evidence="2" id="KW-1185">Reference proteome</keyword>
<dbReference type="AlphaFoldDB" id="A0A3M7R302"/>
<gene>
    <name evidence="1" type="ORF">BpHYR1_028077</name>
</gene>
<evidence type="ECO:0000313" key="1">
    <source>
        <dbReference type="EMBL" id="RNA17946.1"/>
    </source>
</evidence>
<name>A0A3M7R302_BRAPC</name>